<dbReference type="PANTHER" id="PTHR34814:SF1">
    <property type="entry name" value="NITROSOGUANIDINE RESISTANCE PROTEIN SNG1"/>
    <property type="match status" value="1"/>
</dbReference>
<feature type="transmembrane region" description="Helical" evidence="2">
    <location>
        <begin position="277"/>
        <end position="301"/>
    </location>
</feature>
<feature type="transmembrane region" description="Helical" evidence="2">
    <location>
        <begin position="355"/>
        <end position="372"/>
    </location>
</feature>
<keyword evidence="2" id="KW-0812">Transmembrane</keyword>
<organism evidence="4 5">
    <name type="scientific">Geotrichum candidum</name>
    <name type="common">Oospora lactis</name>
    <name type="synonym">Dipodascus geotrichum</name>
    <dbReference type="NCBI Taxonomy" id="1173061"/>
    <lineage>
        <taxon>Eukaryota</taxon>
        <taxon>Fungi</taxon>
        <taxon>Dikarya</taxon>
        <taxon>Ascomycota</taxon>
        <taxon>Saccharomycotina</taxon>
        <taxon>Dipodascomycetes</taxon>
        <taxon>Dipodascales</taxon>
        <taxon>Dipodascaceae</taxon>
        <taxon>Geotrichum</taxon>
    </lineage>
</organism>
<keyword evidence="2" id="KW-1133">Transmembrane helix</keyword>
<evidence type="ECO:0000256" key="1">
    <source>
        <dbReference type="SAM" id="MobiDB-lite"/>
    </source>
</evidence>
<protein>
    <recommendedName>
        <fullName evidence="3">DUF3533 domain-containing protein</fullName>
    </recommendedName>
</protein>
<feature type="transmembrane region" description="Helical" evidence="2">
    <location>
        <begin position="76"/>
        <end position="99"/>
    </location>
</feature>
<proteinExistence type="predicted"/>
<feature type="domain" description="DUF3533" evidence="3">
    <location>
        <begin position="84"/>
        <end position="456"/>
    </location>
</feature>
<dbReference type="EMBL" id="CCBN010000004">
    <property type="protein sequence ID" value="CDO53311.1"/>
    <property type="molecule type" value="Genomic_DNA"/>
</dbReference>
<feature type="transmembrane region" description="Helical" evidence="2">
    <location>
        <begin position="379"/>
        <end position="398"/>
    </location>
</feature>
<evidence type="ECO:0000313" key="5">
    <source>
        <dbReference type="Proteomes" id="UP000242525"/>
    </source>
</evidence>
<sequence>MEKQVNNTPAAVNALKHENSSSSDNEVTAYPEGSPNPQDIAAETASLHPHQSHVSVFIHKQVSLFHESLRELHWNIFVKSVFTLFYMSALILAILSIFWGSTYNRSNRVSNLNIWVMNYDNGAIGESLVSITEGLAAASPQNLGYQTVTPEQYGKPLSDIETDINNEVAWGALVIQPNASTRLQNAIANNVPYTPDDVVTFYFSEGRQSNFIDELILPSIASLNDSWGTAFKSDLLNNLTSTLNQTQIGALVTTNPNVITNPVSIALVNTSPIVGDISAAILSIGLIFLIIVSFFQIPNFAQIQMTMLGKVPFIQYMLYRPFINMITIFMLSLTFSLVSLAFQQDFSKEFGHRGFVIYWMINFMAMWALGGASENVAGIIMNIHPPALGFWLIFWVVMNSSTGIYPLELSPGIYHVGRALPIYNAQMAIRTVLFGTRNRLGLNFGVFAAWIVINWLMSFPSMALIKYLKARQAKKAAAKATAAANTKA</sequence>
<keyword evidence="5" id="KW-1185">Reference proteome</keyword>
<evidence type="ECO:0000256" key="2">
    <source>
        <dbReference type="SAM" id="Phobius"/>
    </source>
</evidence>
<dbReference type="InterPro" id="IPR053001">
    <property type="entry name" value="MNNG_permease-like"/>
</dbReference>
<dbReference type="OrthoDB" id="2140105at2759"/>
<evidence type="ECO:0000313" key="4">
    <source>
        <dbReference type="EMBL" id="CDO53311.1"/>
    </source>
</evidence>
<dbReference type="STRING" id="1173061.A0A0J9X7W3"/>
<dbReference type="InterPro" id="IPR022703">
    <property type="entry name" value="DUF3533"/>
</dbReference>
<name>A0A0J9X7W3_GEOCN</name>
<comment type="caution">
    <text evidence="4">The sequence shown here is derived from an EMBL/GenBank/DDBJ whole genome shotgun (WGS) entry which is preliminary data.</text>
</comment>
<accession>A0A0J9X7W3</accession>
<feature type="transmembrane region" description="Helical" evidence="2">
    <location>
        <begin position="322"/>
        <end position="343"/>
    </location>
</feature>
<feature type="transmembrane region" description="Helical" evidence="2">
    <location>
        <begin position="444"/>
        <end position="465"/>
    </location>
</feature>
<feature type="compositionally biased region" description="Polar residues" evidence="1">
    <location>
        <begin position="1"/>
        <end position="10"/>
    </location>
</feature>
<dbReference type="Pfam" id="PF12051">
    <property type="entry name" value="DUF3533"/>
    <property type="match status" value="1"/>
</dbReference>
<dbReference type="Proteomes" id="UP000242525">
    <property type="component" value="Unassembled WGS sequence"/>
</dbReference>
<dbReference type="GO" id="GO:0016020">
    <property type="term" value="C:membrane"/>
    <property type="evidence" value="ECO:0007669"/>
    <property type="project" value="TreeGrafter"/>
</dbReference>
<reference evidence="4" key="1">
    <citation type="submission" date="2014-03" db="EMBL/GenBank/DDBJ databases">
        <authorList>
            <person name="Casaregola S."/>
        </authorList>
    </citation>
    <scope>NUCLEOTIDE SEQUENCE [LARGE SCALE GENOMIC DNA]</scope>
    <source>
        <strain evidence="4">CLIB 918</strain>
    </source>
</reference>
<feature type="region of interest" description="Disordered" evidence="1">
    <location>
        <begin position="1"/>
        <end position="40"/>
    </location>
</feature>
<gene>
    <name evidence="4" type="ORF">BN980_GECA04s07611g</name>
</gene>
<dbReference type="AlphaFoldDB" id="A0A0J9X7W3"/>
<dbReference type="PANTHER" id="PTHR34814">
    <property type="entry name" value="NITROSOGUANIDINE RESISTANCE PROTEIN SNG1"/>
    <property type="match status" value="1"/>
</dbReference>
<keyword evidence="2" id="KW-0472">Membrane</keyword>
<evidence type="ECO:0000259" key="3">
    <source>
        <dbReference type="Pfam" id="PF12051"/>
    </source>
</evidence>